<comment type="caution">
    <text evidence="1">The sequence shown here is derived from an EMBL/GenBank/DDBJ whole genome shotgun (WGS) entry which is preliminary data.</text>
</comment>
<name>A0ABV8PEG8_9SPHI</name>
<evidence type="ECO:0000313" key="2">
    <source>
        <dbReference type="Proteomes" id="UP001595789"/>
    </source>
</evidence>
<proteinExistence type="predicted"/>
<dbReference type="RefSeq" id="WP_378988759.1">
    <property type="nucleotide sequence ID" value="NZ_JBHSBW010000016.1"/>
</dbReference>
<dbReference type="EMBL" id="JBHSBW010000016">
    <property type="protein sequence ID" value="MFC4213499.1"/>
    <property type="molecule type" value="Genomic_DNA"/>
</dbReference>
<protein>
    <submittedName>
        <fullName evidence="1">Helix-turn-helix domain-containing protein</fullName>
    </submittedName>
</protein>
<reference evidence="2" key="1">
    <citation type="journal article" date="2019" name="Int. J. Syst. Evol. Microbiol.">
        <title>The Global Catalogue of Microorganisms (GCM) 10K type strain sequencing project: providing services to taxonomists for standard genome sequencing and annotation.</title>
        <authorList>
            <consortium name="The Broad Institute Genomics Platform"/>
            <consortium name="The Broad Institute Genome Sequencing Center for Infectious Disease"/>
            <person name="Wu L."/>
            <person name="Ma J."/>
        </authorList>
    </citation>
    <scope>NUCLEOTIDE SEQUENCE [LARGE SCALE GENOMIC DNA]</scope>
    <source>
        <strain evidence="2">CCM 8691</strain>
    </source>
</reference>
<evidence type="ECO:0000313" key="1">
    <source>
        <dbReference type="EMBL" id="MFC4213499.1"/>
    </source>
</evidence>
<dbReference type="Proteomes" id="UP001595789">
    <property type="component" value="Unassembled WGS sequence"/>
</dbReference>
<accession>A0ABV8PEG8</accession>
<keyword evidence="2" id="KW-1185">Reference proteome</keyword>
<gene>
    <name evidence="1" type="ORF">ACFOWA_20060</name>
</gene>
<sequence>MEKFNRVDTVDLKELITKIENIEGMVSILLTESYNRKKPYLSTNEVMDMMDVSYAWLKINKHQIGSKVAGKLKFLRKDVEEYIEQDYFKIPKTKR</sequence>
<organism evidence="1 2">
    <name type="scientific">Pedobacter lithocola</name>
    <dbReference type="NCBI Taxonomy" id="1908239"/>
    <lineage>
        <taxon>Bacteria</taxon>
        <taxon>Pseudomonadati</taxon>
        <taxon>Bacteroidota</taxon>
        <taxon>Sphingobacteriia</taxon>
        <taxon>Sphingobacteriales</taxon>
        <taxon>Sphingobacteriaceae</taxon>
        <taxon>Pedobacter</taxon>
    </lineage>
</organism>